<keyword evidence="1" id="KW-0808">Transferase</keyword>
<dbReference type="AlphaFoldDB" id="A0A4P2VHS3"/>
<dbReference type="RefSeq" id="WP_232085646.1">
    <property type="nucleotide sequence ID" value="NZ_AP018732.1"/>
</dbReference>
<dbReference type="SUPFAM" id="SSF53756">
    <property type="entry name" value="UDP-Glycosyltransferase/glycogen phosphorylase"/>
    <property type="match status" value="1"/>
</dbReference>
<proteinExistence type="predicted"/>
<evidence type="ECO:0000259" key="2">
    <source>
        <dbReference type="Pfam" id="PF00534"/>
    </source>
</evidence>
<dbReference type="InterPro" id="IPR001296">
    <property type="entry name" value="Glyco_trans_1"/>
</dbReference>
<dbReference type="EMBL" id="AP018732">
    <property type="protein sequence ID" value="BBE42752.1"/>
    <property type="molecule type" value="Genomic_DNA"/>
</dbReference>
<dbReference type="Gene3D" id="3.40.50.2000">
    <property type="entry name" value="Glycogen Phosphorylase B"/>
    <property type="match status" value="1"/>
</dbReference>
<dbReference type="Proteomes" id="UP000509448">
    <property type="component" value="Chromosome"/>
</dbReference>
<dbReference type="GO" id="GO:0016757">
    <property type="term" value="F:glycosyltransferase activity"/>
    <property type="evidence" value="ECO:0007669"/>
    <property type="project" value="InterPro"/>
</dbReference>
<name>A0A4P2VHS3_9ARCH</name>
<keyword evidence="4" id="KW-1185">Reference proteome</keyword>
<evidence type="ECO:0000256" key="1">
    <source>
        <dbReference type="ARBA" id="ARBA00022679"/>
    </source>
</evidence>
<accession>A0A4P2VHS3</accession>
<reference evidence="3 4" key="1">
    <citation type="journal article" date="2019" name="ISME J.">
        <title>Isolation and characterization of a thermophilic sulfur- and iron-reducing thaumarchaeote from a terrestrial acidic hot spring.</title>
        <authorList>
            <person name="Kato S."/>
            <person name="Itoh T."/>
            <person name="Yuki M."/>
            <person name="Nagamori M."/>
            <person name="Ohnishi M."/>
            <person name="Uematsu K."/>
            <person name="Suzuki K."/>
            <person name="Takashina T."/>
            <person name="Ohkuma M."/>
        </authorList>
    </citation>
    <scope>NUCLEOTIDE SEQUENCE [LARGE SCALE GENOMIC DNA]</scope>
    <source>
        <strain evidence="3 4">NAS-02</strain>
    </source>
</reference>
<protein>
    <recommendedName>
        <fullName evidence="2">Glycosyl transferase family 1 domain-containing protein</fullName>
    </recommendedName>
</protein>
<dbReference type="PANTHER" id="PTHR46401">
    <property type="entry name" value="GLYCOSYLTRANSFERASE WBBK-RELATED"/>
    <property type="match status" value="1"/>
</dbReference>
<feature type="domain" description="Glycosyl transferase family 1" evidence="2">
    <location>
        <begin position="210"/>
        <end position="352"/>
    </location>
</feature>
<evidence type="ECO:0000313" key="4">
    <source>
        <dbReference type="Proteomes" id="UP000509448"/>
    </source>
</evidence>
<organism evidence="3 4">
    <name type="scientific">Conexivisphaera calida</name>
    <dbReference type="NCBI Taxonomy" id="1874277"/>
    <lineage>
        <taxon>Archaea</taxon>
        <taxon>Nitrososphaerota</taxon>
        <taxon>Conexivisphaeria</taxon>
        <taxon>Conexivisphaerales</taxon>
        <taxon>Conexivisphaeraceae</taxon>
        <taxon>Conexivisphaera</taxon>
    </lineage>
</organism>
<gene>
    <name evidence="3" type="ORF">NAS2_1365</name>
</gene>
<dbReference type="GeneID" id="55585179"/>
<dbReference type="CDD" id="cd03801">
    <property type="entry name" value="GT4_PimA-like"/>
    <property type="match status" value="1"/>
</dbReference>
<dbReference type="Pfam" id="PF00534">
    <property type="entry name" value="Glycos_transf_1"/>
    <property type="match status" value="1"/>
</dbReference>
<dbReference type="KEGG" id="ccai:NAS2_1365"/>
<evidence type="ECO:0000313" key="3">
    <source>
        <dbReference type="EMBL" id="BBE42752.1"/>
    </source>
</evidence>
<dbReference type="PANTHER" id="PTHR46401:SF2">
    <property type="entry name" value="GLYCOSYLTRANSFERASE WBBK-RELATED"/>
    <property type="match status" value="1"/>
</dbReference>
<sequence>MAVFTYADTLTGGNLRLIRALTYYPRDFFALLIPSDRLERLAAVMRSVGYDFPDYLREAVPLRPMGAPRNPLDFFRYGKYVGEVARRNGAELLFLYHEHVYFPFGFRASGMRWTMLLQQTPVIGSLVVEGGRGFDLFRRNYREIYGYGAARSLKGYLRLKAFDWGVGDAELIAASRSVPYELEWLGIRKRLRMLEIGSGVDGCARRSGVKDHDVAYFARVVREKGIFDFLNALSLMRGKARNAYIIGFADDAMKNVVEAELRRRRLDFVETVFNAKKEEAHEALSRSKVLMYPSKMDAFSLSLMESLSCGTPAVAYAIPGIRFNYNTPAVRFVAPLDYRSLAEETVRILEEGSWEEMGREGIRYAQRYTWEEMAKQEVDALKMIMNSS</sequence>